<comment type="caution">
    <text evidence="3">The sequence shown here is derived from an EMBL/GenBank/DDBJ whole genome shotgun (WGS) entry which is preliminary data.</text>
</comment>
<dbReference type="AlphaFoldDB" id="A0A976GBH5"/>
<dbReference type="CDD" id="cd07381">
    <property type="entry name" value="MPP_CapA"/>
    <property type="match status" value="1"/>
</dbReference>
<dbReference type="InterPro" id="IPR052169">
    <property type="entry name" value="CW_Biosynth-Accessory"/>
</dbReference>
<gene>
    <name evidence="3" type="ORF">CO2235_70059</name>
</gene>
<dbReference type="PANTHER" id="PTHR33393">
    <property type="entry name" value="POLYGLUTAMINE SYNTHESIS ACCESSORY PROTEIN RV0574C-RELATED"/>
    <property type="match status" value="1"/>
</dbReference>
<proteinExistence type="inferred from homology"/>
<dbReference type="InterPro" id="IPR029052">
    <property type="entry name" value="Metallo-depent_PP-like"/>
</dbReference>
<evidence type="ECO:0000256" key="1">
    <source>
        <dbReference type="ARBA" id="ARBA00005662"/>
    </source>
</evidence>
<evidence type="ECO:0000313" key="3">
    <source>
        <dbReference type="EMBL" id="SPC17013.1"/>
    </source>
</evidence>
<sequence>MIGDVQCAPSRCRNTIMAPRPPIMEALPARCKTAPTGYAMDTTSPPPLFLCGDVMTGRGIDQILAHPSEPLLHESYVHSALDYVRLAERKAGPMARPVAPAYPWGDALAELDRRGAWPRIANLETAITTSDDAWPGKAVHYRMHPDNVDCLQAACIDCVSLANNHVLDWGRAGLADTLAALDAAQIAHAGAGPDEDSAMQPAWLPRPGGQAGRIAVFAFAMHNCGTPAAWRATAGHSGVNLLDDWSAASCDRIAARIGKDRRAGDLVVASIHWGANWGYHIDPAQRAFAHRLVERAGVDIVHGHSSHHPLGIELHAGKPILYGCGDFINDYEGIGGYDDYRPDLALMVFVSFDAAGNADLRLVPLRRSHFRLEYAGEVDIAWLLAMFAYEGRALGTRVERSGLHELHMSAAGDVP</sequence>
<accession>A0A976GBH5</accession>
<reference evidence="3 4" key="1">
    <citation type="submission" date="2018-01" db="EMBL/GenBank/DDBJ databases">
        <authorList>
            <person name="Clerissi C."/>
        </authorList>
    </citation>
    <scope>NUCLEOTIDE SEQUENCE [LARGE SCALE GENOMIC DNA]</scope>
    <source>
        <strain evidence="3">Cupriavidus oxalaticus LMG 2235</strain>
    </source>
</reference>
<organism evidence="3 4">
    <name type="scientific">Cupriavidus oxalaticus</name>
    <dbReference type="NCBI Taxonomy" id="96344"/>
    <lineage>
        <taxon>Bacteria</taxon>
        <taxon>Pseudomonadati</taxon>
        <taxon>Pseudomonadota</taxon>
        <taxon>Betaproteobacteria</taxon>
        <taxon>Burkholderiales</taxon>
        <taxon>Burkholderiaceae</taxon>
        <taxon>Cupriavidus</taxon>
    </lineage>
</organism>
<dbReference type="SUPFAM" id="SSF56300">
    <property type="entry name" value="Metallo-dependent phosphatases"/>
    <property type="match status" value="1"/>
</dbReference>
<evidence type="ECO:0000313" key="4">
    <source>
        <dbReference type="Proteomes" id="UP000256862"/>
    </source>
</evidence>
<dbReference type="Pfam" id="PF09587">
    <property type="entry name" value="PGA_cap"/>
    <property type="match status" value="1"/>
</dbReference>
<dbReference type="SMART" id="SM00854">
    <property type="entry name" value="PGA_cap"/>
    <property type="match status" value="1"/>
</dbReference>
<dbReference type="Gene3D" id="3.60.21.10">
    <property type="match status" value="1"/>
</dbReference>
<name>A0A976GBH5_9BURK</name>
<evidence type="ECO:0000259" key="2">
    <source>
        <dbReference type="SMART" id="SM00854"/>
    </source>
</evidence>
<feature type="domain" description="Capsule synthesis protein CapA" evidence="2">
    <location>
        <begin position="47"/>
        <end position="331"/>
    </location>
</feature>
<comment type="similarity">
    <text evidence="1">Belongs to the CapA family.</text>
</comment>
<dbReference type="PANTHER" id="PTHR33393:SF11">
    <property type="entry name" value="POLYGLUTAMINE SYNTHESIS ACCESSORY PROTEIN RV0574C-RELATED"/>
    <property type="match status" value="1"/>
</dbReference>
<dbReference type="InterPro" id="IPR019079">
    <property type="entry name" value="Capsule_synth_CapA"/>
</dbReference>
<dbReference type="Proteomes" id="UP000256862">
    <property type="component" value="Chromosome CO2235"/>
</dbReference>
<dbReference type="EMBL" id="OGUS01000129">
    <property type="protein sequence ID" value="SPC17013.1"/>
    <property type="molecule type" value="Genomic_DNA"/>
</dbReference>
<protein>
    <recommendedName>
        <fullName evidence="2">Capsule synthesis protein CapA domain-containing protein</fullName>
    </recommendedName>
</protein>